<keyword evidence="2" id="KW-1185">Reference proteome</keyword>
<proteinExistence type="predicted"/>
<sequence>MELEVASYEREGVGKLVQDRLEDSVSSAQPVGTGNIDLAGEVVRKCEVTRNRDAQELANILKNPHFKVKCYE</sequence>
<accession>A0ABQ8SBH6</accession>
<dbReference type="Gene3D" id="1.10.287.650">
    <property type="entry name" value="L27 domain"/>
    <property type="match status" value="1"/>
</dbReference>
<evidence type="ECO:0000313" key="1">
    <source>
        <dbReference type="EMBL" id="KAJ4431424.1"/>
    </source>
</evidence>
<protein>
    <submittedName>
        <fullName evidence="1">Uncharacterized protein</fullName>
    </submittedName>
</protein>
<organism evidence="1 2">
    <name type="scientific">Periplaneta americana</name>
    <name type="common">American cockroach</name>
    <name type="synonym">Blatta americana</name>
    <dbReference type="NCBI Taxonomy" id="6978"/>
    <lineage>
        <taxon>Eukaryota</taxon>
        <taxon>Metazoa</taxon>
        <taxon>Ecdysozoa</taxon>
        <taxon>Arthropoda</taxon>
        <taxon>Hexapoda</taxon>
        <taxon>Insecta</taxon>
        <taxon>Pterygota</taxon>
        <taxon>Neoptera</taxon>
        <taxon>Polyneoptera</taxon>
        <taxon>Dictyoptera</taxon>
        <taxon>Blattodea</taxon>
        <taxon>Blattoidea</taxon>
        <taxon>Blattidae</taxon>
        <taxon>Blattinae</taxon>
        <taxon>Periplaneta</taxon>
    </lineage>
</organism>
<comment type="caution">
    <text evidence="1">The sequence shown here is derived from an EMBL/GenBank/DDBJ whole genome shotgun (WGS) entry which is preliminary data.</text>
</comment>
<evidence type="ECO:0000313" key="2">
    <source>
        <dbReference type="Proteomes" id="UP001148838"/>
    </source>
</evidence>
<name>A0ABQ8SBH6_PERAM</name>
<dbReference type="EMBL" id="JAJSOF020000031">
    <property type="protein sequence ID" value="KAJ4431424.1"/>
    <property type="molecule type" value="Genomic_DNA"/>
</dbReference>
<dbReference type="Proteomes" id="UP001148838">
    <property type="component" value="Unassembled WGS sequence"/>
</dbReference>
<gene>
    <name evidence="1" type="ORF">ANN_20021</name>
</gene>
<reference evidence="1 2" key="1">
    <citation type="journal article" date="2022" name="Allergy">
        <title>Genome assembly and annotation of Periplaneta americana reveal a comprehensive cockroach allergen profile.</title>
        <authorList>
            <person name="Wang L."/>
            <person name="Xiong Q."/>
            <person name="Saelim N."/>
            <person name="Wang L."/>
            <person name="Nong W."/>
            <person name="Wan A.T."/>
            <person name="Shi M."/>
            <person name="Liu X."/>
            <person name="Cao Q."/>
            <person name="Hui J.H.L."/>
            <person name="Sookrung N."/>
            <person name="Leung T.F."/>
            <person name="Tungtrongchitr A."/>
            <person name="Tsui S.K.W."/>
        </authorList>
    </citation>
    <scope>NUCLEOTIDE SEQUENCE [LARGE SCALE GENOMIC DNA]</scope>
    <source>
        <strain evidence="1">PWHHKU_190912</strain>
    </source>
</reference>